<sequence length="882" mass="103960">MKQLKIFLYITLALFIKINACKNLDLNSPQNLKAGDPLMTILIYGSGTIEDIETCIKSSLQQTYQNFEILVAVQNQTISERIQNNVAQPQVQIKYHYIEDVNDFSIVIQNSIDKINGEFIVLSHALTTNHPERLQIVSNVAKSLKMQAMMSELLIYDNQKKWYYDVKSELIKRDYKRNLDNLLFSQSPHFEFTLIIAKSFFLENIKICQNVNRFEMINSIIQNDQVTQVNSDLVKISFKNYWLKNTYDFAVRNLENQQKFQHYNSYLLSKNVNNLTSIEYSEFLNCSFDYLSCDRKYQVIIQYLLIEKLLNYQSSKKESYKTLTDSIVEIQQFIRRQDKVTEFPSKYPLVSIILGSYNRDYLLLDAIKSCFIQTYINWELIIVDDGSNNPLTHAILVMLGKIPKLIVNFLHTNLHTSFTANYAIDQAKGQFLTLLDDDDIYLPEKLEKQLNYMWNEQELDFIAAPRLNVEASGMTTYGDARQYINIWDTKILLALQCNIAHSAIFVRMNDKMKRLYYYEHISGQDYKQWIKLVFELEHENIKFGWFPDQVFAVREHGERMSYTRLSLHHHIYFWTLRKQVDIFNSLSPQLLENIDLQCLIQALTDIALKNLPIKSCQAFDINKIAQQIINHQKTKTYQTAKDISDLEVTFQSYIERYNYAEKNKKVIIQPQDHSNIFVCIFSLQNTKLVQEQINALKDYAYQFIVIDIDGQFDYEFQRTQKEQLPKLGKIYRNNWKYQIVNMELNLYKMIEGKVRQKLDQLRVHDQDYVLLLGPGEFVDPMKLKLFQNNRMDLGIFGLTQQSSAQLITSSKIARYQILKEIGYKKLKNYQIDQDIFKKVQEHSMQDMKYTIQFPFGFQNIQTFKNGGFYTTDLEETGYMSEL</sequence>
<dbReference type="CDD" id="cd00761">
    <property type="entry name" value="Glyco_tranf_GTA_type"/>
    <property type="match status" value="2"/>
</dbReference>
<dbReference type="PANTHER" id="PTHR43685">
    <property type="entry name" value="GLYCOSYLTRANSFERASE"/>
    <property type="match status" value="1"/>
</dbReference>
<dbReference type="PANTHER" id="PTHR43685:SF2">
    <property type="entry name" value="GLYCOSYLTRANSFERASE 2-LIKE DOMAIN-CONTAINING PROTEIN"/>
    <property type="match status" value="1"/>
</dbReference>
<dbReference type="Pfam" id="PF00535">
    <property type="entry name" value="Glycos_transf_2"/>
    <property type="match status" value="1"/>
</dbReference>
<dbReference type="Gene3D" id="3.90.550.10">
    <property type="entry name" value="Spore Coat Polysaccharide Biosynthesis Protein SpsA, Chain A"/>
    <property type="match status" value="2"/>
</dbReference>
<feature type="domain" description="Glycosyltransferase 2-like" evidence="2">
    <location>
        <begin position="351"/>
        <end position="459"/>
    </location>
</feature>
<feature type="chain" id="PRO_5001729548" description="Glycosyltransferase 2-like domain-containing protein" evidence="1">
    <location>
        <begin position="21"/>
        <end position="882"/>
    </location>
</feature>
<keyword evidence="4" id="KW-1185">Reference proteome</keyword>
<evidence type="ECO:0000256" key="1">
    <source>
        <dbReference type="SAM" id="SignalP"/>
    </source>
</evidence>
<reference evidence="3 4" key="1">
    <citation type="submission" date="2014-06" db="EMBL/GenBank/DDBJ databases">
        <authorList>
            <person name="Swart Estienne"/>
        </authorList>
    </citation>
    <scope>NUCLEOTIDE SEQUENCE [LARGE SCALE GENOMIC DNA]</scope>
    <source>
        <strain evidence="3 4">130c</strain>
    </source>
</reference>
<gene>
    <name evidence="3" type="primary">Contig6498.g6951</name>
    <name evidence="3" type="ORF">STYLEM_13301</name>
</gene>
<protein>
    <recommendedName>
        <fullName evidence="2">Glycosyltransferase 2-like domain-containing protein</fullName>
    </recommendedName>
</protein>
<feature type="signal peptide" evidence="1">
    <location>
        <begin position="1"/>
        <end position="20"/>
    </location>
</feature>
<dbReference type="InterPro" id="IPR001173">
    <property type="entry name" value="Glyco_trans_2-like"/>
</dbReference>
<evidence type="ECO:0000313" key="4">
    <source>
        <dbReference type="Proteomes" id="UP000039865"/>
    </source>
</evidence>
<dbReference type="EMBL" id="CCKQ01012626">
    <property type="protein sequence ID" value="CDW84244.1"/>
    <property type="molecule type" value="Genomic_DNA"/>
</dbReference>
<dbReference type="InterPro" id="IPR029044">
    <property type="entry name" value="Nucleotide-diphossugar_trans"/>
</dbReference>
<evidence type="ECO:0000259" key="2">
    <source>
        <dbReference type="Pfam" id="PF00535"/>
    </source>
</evidence>
<dbReference type="OrthoDB" id="3784at2759"/>
<evidence type="ECO:0000313" key="3">
    <source>
        <dbReference type="EMBL" id="CDW84244.1"/>
    </source>
</evidence>
<dbReference type="SUPFAM" id="SSF53448">
    <property type="entry name" value="Nucleotide-diphospho-sugar transferases"/>
    <property type="match status" value="2"/>
</dbReference>
<organism evidence="3 4">
    <name type="scientific">Stylonychia lemnae</name>
    <name type="common">Ciliate</name>
    <dbReference type="NCBI Taxonomy" id="5949"/>
    <lineage>
        <taxon>Eukaryota</taxon>
        <taxon>Sar</taxon>
        <taxon>Alveolata</taxon>
        <taxon>Ciliophora</taxon>
        <taxon>Intramacronucleata</taxon>
        <taxon>Spirotrichea</taxon>
        <taxon>Stichotrichia</taxon>
        <taxon>Sporadotrichida</taxon>
        <taxon>Oxytrichidae</taxon>
        <taxon>Stylonychinae</taxon>
        <taxon>Stylonychia</taxon>
    </lineage>
</organism>
<accession>A0A078APZ9</accession>
<dbReference type="InParanoid" id="A0A078APZ9"/>
<proteinExistence type="predicted"/>
<dbReference type="Proteomes" id="UP000039865">
    <property type="component" value="Unassembled WGS sequence"/>
</dbReference>
<dbReference type="AlphaFoldDB" id="A0A078APZ9"/>
<dbReference type="InterPro" id="IPR050834">
    <property type="entry name" value="Glycosyltransf_2"/>
</dbReference>
<name>A0A078APZ9_STYLE</name>
<keyword evidence="1" id="KW-0732">Signal</keyword>